<dbReference type="UniPathway" id="UPA00248">
    <property type="reaction ID" value="UER00314"/>
</dbReference>
<comment type="subcellular location">
    <subcellularLocation>
        <location evidence="2">Cell membrane</location>
        <topology evidence="2">Multi-pass membrane protein</topology>
    </subcellularLocation>
</comment>
<dbReference type="Proteomes" id="UP000614469">
    <property type="component" value="Unassembled WGS sequence"/>
</dbReference>
<feature type="transmembrane region" description="Helical" evidence="2">
    <location>
        <begin position="198"/>
        <end position="217"/>
    </location>
</feature>
<keyword evidence="2" id="KW-0812">Transmembrane</keyword>
<evidence type="ECO:0000256" key="1">
    <source>
        <dbReference type="ARBA" id="ARBA00023115"/>
    </source>
</evidence>
<comment type="caution">
    <text evidence="2">Lacks conserved residue(s) required for the propagation of feature annotation.</text>
</comment>
<dbReference type="Gene3D" id="1.20.1250.20">
    <property type="entry name" value="MFS general substrate transporter like domains"/>
    <property type="match status" value="2"/>
</dbReference>
<dbReference type="Gene3D" id="3.40.50.150">
    <property type="entry name" value="Vaccinia Virus protein VP39"/>
    <property type="match status" value="1"/>
</dbReference>
<dbReference type="AlphaFoldDB" id="A0A8J6THJ6"/>
<dbReference type="GO" id="GO:0004766">
    <property type="term" value="F:spermidine synthase activity"/>
    <property type="evidence" value="ECO:0007669"/>
    <property type="project" value="UniProtKB-UniRule"/>
</dbReference>
<dbReference type="EC" id="2.5.1.16" evidence="2"/>
<feature type="binding site" evidence="2">
    <location>
        <position position="629"/>
    </location>
    <ligand>
        <name>S-methyl-5'-thioadenosine</name>
        <dbReference type="ChEBI" id="CHEBI:17509"/>
    </ligand>
</feature>
<dbReference type="NCBIfam" id="NF037959">
    <property type="entry name" value="MFS_SpdSyn"/>
    <property type="match status" value="2"/>
</dbReference>
<evidence type="ECO:0000256" key="2">
    <source>
        <dbReference type="HAMAP-Rule" id="MF_00198"/>
    </source>
</evidence>
<comment type="caution">
    <text evidence="3">The sequence shown here is derived from an EMBL/GenBank/DDBJ whole genome shotgun (WGS) entry which is preliminary data.</text>
</comment>
<comment type="catalytic activity">
    <reaction evidence="2">
        <text>S-adenosyl 3-(methylsulfanyl)propylamine + putrescine = S-methyl-5'-thioadenosine + spermidine + H(+)</text>
        <dbReference type="Rhea" id="RHEA:12721"/>
        <dbReference type="ChEBI" id="CHEBI:15378"/>
        <dbReference type="ChEBI" id="CHEBI:17509"/>
        <dbReference type="ChEBI" id="CHEBI:57443"/>
        <dbReference type="ChEBI" id="CHEBI:57834"/>
        <dbReference type="ChEBI" id="CHEBI:326268"/>
        <dbReference type="EC" id="2.5.1.16"/>
    </reaction>
</comment>
<feature type="transmembrane region" description="Helical" evidence="2">
    <location>
        <begin position="238"/>
        <end position="259"/>
    </location>
</feature>
<feature type="transmembrane region" description="Helical" evidence="2">
    <location>
        <begin position="84"/>
        <end position="106"/>
    </location>
</feature>
<dbReference type="InterPro" id="IPR036259">
    <property type="entry name" value="MFS_trans_sf"/>
</dbReference>
<reference evidence="3 4" key="1">
    <citation type="submission" date="2020-08" db="EMBL/GenBank/DDBJ databases">
        <title>Bridging the membrane lipid divide: bacteria of the FCB group superphylum have the potential to synthesize archaeal ether lipids.</title>
        <authorList>
            <person name="Villanueva L."/>
            <person name="Von Meijenfeldt F.A.B."/>
            <person name="Westbye A.B."/>
            <person name="Yadav S."/>
            <person name="Hopmans E.C."/>
            <person name="Dutilh B.E."/>
            <person name="Sinninghe Damste J.S."/>
        </authorList>
    </citation>
    <scope>NUCLEOTIDE SEQUENCE [LARGE SCALE GENOMIC DNA]</scope>
    <source>
        <strain evidence="3">NIOZ-UU36</strain>
    </source>
</reference>
<keyword evidence="2" id="KW-0472">Membrane</keyword>
<proteinExistence type="inferred from homology"/>
<dbReference type="EMBL" id="JACNJN010000077">
    <property type="protein sequence ID" value="MBC8334695.1"/>
    <property type="molecule type" value="Genomic_DNA"/>
</dbReference>
<dbReference type="CDD" id="cd06174">
    <property type="entry name" value="MFS"/>
    <property type="match status" value="1"/>
</dbReference>
<evidence type="ECO:0000313" key="3">
    <source>
        <dbReference type="EMBL" id="MBC8334695.1"/>
    </source>
</evidence>
<gene>
    <name evidence="2" type="primary">speE</name>
    <name evidence="3" type="ORF">H8E29_05480</name>
</gene>
<feature type="transmembrane region" description="Helical" evidence="2">
    <location>
        <begin position="343"/>
        <end position="366"/>
    </location>
</feature>
<feature type="binding site" evidence="2">
    <location>
        <position position="572"/>
    </location>
    <ligand>
        <name>S-methyl-5'-thioadenosine</name>
        <dbReference type="ChEBI" id="CHEBI:17509"/>
    </ligand>
</feature>
<feature type="transmembrane region" description="Helical" evidence="2">
    <location>
        <begin position="126"/>
        <end position="155"/>
    </location>
</feature>
<feature type="transmembrane region" description="Helical" evidence="2">
    <location>
        <begin position="415"/>
        <end position="433"/>
    </location>
</feature>
<comment type="subunit">
    <text evidence="2">Homodimer or homotetramer.</text>
</comment>
<feature type="transmembrane region" description="Helical" evidence="2">
    <location>
        <begin position="167"/>
        <end position="192"/>
    </location>
</feature>
<comment type="caution">
    <text evidence="2">Lacks the conserved Asp active site.</text>
</comment>
<feature type="transmembrane region" description="Helical" evidence="2">
    <location>
        <begin position="49"/>
        <end position="72"/>
    </location>
</feature>
<feature type="transmembrane region" description="Helical" evidence="2">
    <location>
        <begin position="302"/>
        <end position="323"/>
    </location>
</feature>
<dbReference type="Pfam" id="PF01564">
    <property type="entry name" value="Spermine_synth"/>
    <property type="match status" value="1"/>
</dbReference>
<dbReference type="InterPro" id="IPR029063">
    <property type="entry name" value="SAM-dependent_MTases_sf"/>
</dbReference>
<keyword evidence="1 2" id="KW-0620">Polyamine biosynthesis</keyword>
<keyword evidence="2" id="KW-1133">Transmembrane helix</keyword>
<dbReference type="InterPro" id="IPR001045">
    <property type="entry name" value="Spermi_synthase"/>
</dbReference>
<feature type="transmembrane region" description="Helical" evidence="2">
    <location>
        <begin position="265"/>
        <end position="290"/>
    </location>
</feature>
<dbReference type="GO" id="GO:0008295">
    <property type="term" value="P:spermidine biosynthetic process"/>
    <property type="evidence" value="ECO:0007669"/>
    <property type="project" value="UniProtKB-UniRule"/>
</dbReference>
<keyword evidence="2" id="KW-0745">Spermidine biosynthesis</keyword>
<dbReference type="PANTHER" id="PTHR43317:SF1">
    <property type="entry name" value="THERMOSPERMINE SYNTHASE ACAULIS5"/>
    <property type="match status" value="1"/>
</dbReference>
<sequence>MKNSDIVKAPFQSRGKRFLLLFTLFFTGLTSLAYELIWTRKLTLVFGANALAVSTVLSIFLAGLALGSLYGGKLIERSKTPYKFLGSLEILIGASCLLTLFLIDSIKYAYLPLFTLFGGNLFLVNVIQFIISAFILIIPTFLIGVAFPSVVKLYYHEDKDIGGSVSWCYAADTLGGAVGLLITGLVLVWVIGFLNTSLIASVVNITLGIFILTFIRVEKNNDLRIPENENVKKQKTDTLILVLFFFSGFAALILENVWIRFFDMIYGNSILSFSLVVASFLFGLGIGSFAAKFIARSIKNKILLFSVIELSIGLTSLILLLVFPNIERIFLELFFGEDSYSRFVFLLGAVAIAVLLIPTTLMGMTLPILSTIYTKGETIGSDMGRLYSLNSFGSILGSFLSGFVLFYTIGLHNTALLGSLIYIAIAFVFIYFYGRLQLKIFMAVFINFLFLVLILFNYFYRPDFLYNGVYYHGTRYRDADRYFEVKGDDEVVFQKQSPYSFVSVIKSAGRTYLKINGRTEAATDATVQNMLSDLPLIFHASPDEVAIIGHGGGYTLEAVTKFSAVASIDDIEIDQVIIEANQYIHDNGDALSDPRVNLVIADARNYLFTGTKKYDVIISEPSHIWASSPLFTKDFFEITKKSLKEDGIYATWLPVYEMSDYDYGVIIKTITSVYPHLLIFKYSGAEVFLASNHKIDPSSDIYLPHLDDNAVSDEMDYVRRLEYEEDLDVQEFILEHYISGDEGYITNRVGDDIQINTDDLPILEYTTRRNAYKKFRSEEVP</sequence>
<protein>
    <recommendedName>
        <fullName evidence="2">Polyamine aminopropyltransferase</fullName>
    </recommendedName>
    <alternativeName>
        <fullName evidence="2">Putrescine aminopropyltransferase</fullName>
        <shortName evidence="2">PAPT</shortName>
    </alternativeName>
    <alternativeName>
        <fullName evidence="2">Spermidine synthase</fullName>
        <shortName evidence="2">SPDS</shortName>
        <shortName evidence="2">SPDSY</shortName>
        <ecNumber evidence="2">2.5.1.16</ecNumber>
    </alternativeName>
</protein>
<comment type="pathway">
    <text evidence="2">Amine and polyamine biosynthesis; spermidine biosynthesis; spermidine from putrescine: step 1/1.</text>
</comment>
<dbReference type="PANTHER" id="PTHR43317">
    <property type="entry name" value="THERMOSPERMINE SYNTHASE ACAULIS5"/>
    <property type="match status" value="1"/>
</dbReference>
<comment type="function">
    <text evidence="2">Catalyzes the irreversible transfer of a propylamine group from the amino donor S-adenosylmethioninamine (decarboxy-AdoMet) to putrescine (1,4-diaminobutane) to yield spermidine.</text>
</comment>
<dbReference type="GO" id="GO:0005886">
    <property type="term" value="C:plasma membrane"/>
    <property type="evidence" value="ECO:0007669"/>
    <property type="project" value="UniProtKB-SubCell"/>
</dbReference>
<organism evidence="3 4">
    <name type="scientific">Candidatus Desulfolinea nitratireducens</name>
    <dbReference type="NCBI Taxonomy" id="2841698"/>
    <lineage>
        <taxon>Bacteria</taxon>
        <taxon>Bacillati</taxon>
        <taxon>Chloroflexota</taxon>
        <taxon>Anaerolineae</taxon>
        <taxon>Anaerolineales</taxon>
        <taxon>Anaerolineales incertae sedis</taxon>
        <taxon>Candidatus Desulfolinea</taxon>
    </lineage>
</organism>
<dbReference type="GO" id="GO:0010487">
    <property type="term" value="F:thermospermine synthase activity"/>
    <property type="evidence" value="ECO:0007669"/>
    <property type="project" value="UniProtKB-ARBA"/>
</dbReference>
<feature type="transmembrane region" description="Helical" evidence="2">
    <location>
        <begin position="440"/>
        <end position="460"/>
    </location>
</feature>
<evidence type="ECO:0000313" key="4">
    <source>
        <dbReference type="Proteomes" id="UP000614469"/>
    </source>
</evidence>
<comment type="similarity">
    <text evidence="2">Belongs to the spermidine/spermine synthase family.</text>
</comment>
<dbReference type="CDD" id="cd02440">
    <property type="entry name" value="AdoMet_MTases"/>
    <property type="match status" value="1"/>
</dbReference>
<dbReference type="HAMAP" id="MF_00198">
    <property type="entry name" value="Spermidine_synth"/>
    <property type="match status" value="1"/>
</dbReference>
<feature type="binding site" evidence="2">
    <location>
        <begin position="602"/>
        <end position="603"/>
    </location>
    <ligand>
        <name>S-methyl-5'-thioadenosine</name>
        <dbReference type="ChEBI" id="CHEBI:17509"/>
    </ligand>
</feature>
<dbReference type="SUPFAM" id="SSF103473">
    <property type="entry name" value="MFS general substrate transporter"/>
    <property type="match status" value="1"/>
</dbReference>
<keyword evidence="2" id="KW-1003">Cell membrane</keyword>
<dbReference type="SUPFAM" id="SSF53335">
    <property type="entry name" value="S-adenosyl-L-methionine-dependent methyltransferases"/>
    <property type="match status" value="1"/>
</dbReference>
<keyword evidence="2" id="KW-0808">Transferase</keyword>
<name>A0A8J6THJ6_9CHLR</name>
<feature type="transmembrane region" description="Helical" evidence="2">
    <location>
        <begin position="387"/>
        <end position="409"/>
    </location>
</feature>
<accession>A0A8J6THJ6</accession>